<protein>
    <submittedName>
        <fullName evidence="2">Exd1 protein</fullName>
    </submittedName>
</protein>
<feature type="domain" description="3'-5' exonuclease" evidence="1">
    <location>
        <begin position="4"/>
        <end position="177"/>
    </location>
</feature>
<dbReference type="OrthoDB" id="26838at2759"/>
<accession>A0A812WX77</accession>
<sequence>MVNPVLIDTCQKCQEAVAELFQESEVAIDIEGVDLSRAGQVCLIQMCGASMDKVFLFDIHQMQDKAFEEGGLKQLLESPDILKVFYDVRADNDALFHLHGIQVQASYDVQVLWHLKFQHPEDIHLQGLKKILAVFLDETKVLTRAQIAKMDAIKEEGQKLFAPEQGGSYEFLEDEAFATHPCAICSHGCEVFVRHEEALDSPRCRCRKEA</sequence>
<dbReference type="SMART" id="SM00474">
    <property type="entry name" value="35EXOc"/>
    <property type="match status" value="1"/>
</dbReference>
<dbReference type="InterPro" id="IPR012337">
    <property type="entry name" value="RNaseH-like_sf"/>
</dbReference>
<dbReference type="GO" id="GO:0006139">
    <property type="term" value="P:nucleobase-containing compound metabolic process"/>
    <property type="evidence" value="ECO:0007669"/>
    <property type="project" value="InterPro"/>
</dbReference>
<dbReference type="PANTHER" id="PTHR43040:SF1">
    <property type="entry name" value="RIBONUCLEASE D"/>
    <property type="match status" value="1"/>
</dbReference>
<dbReference type="GO" id="GO:0008408">
    <property type="term" value="F:3'-5' exonuclease activity"/>
    <property type="evidence" value="ECO:0007669"/>
    <property type="project" value="InterPro"/>
</dbReference>
<dbReference type="PANTHER" id="PTHR43040">
    <property type="entry name" value="RIBONUCLEASE D"/>
    <property type="match status" value="1"/>
</dbReference>
<dbReference type="InterPro" id="IPR002562">
    <property type="entry name" value="3'-5'_exonuclease_dom"/>
</dbReference>
<dbReference type="InterPro" id="IPR036397">
    <property type="entry name" value="RNaseH_sf"/>
</dbReference>
<evidence type="ECO:0000313" key="2">
    <source>
        <dbReference type="EMBL" id="CAE7702209.1"/>
    </source>
</evidence>
<dbReference type="GO" id="GO:0003676">
    <property type="term" value="F:nucleic acid binding"/>
    <property type="evidence" value="ECO:0007669"/>
    <property type="project" value="InterPro"/>
</dbReference>
<evidence type="ECO:0000259" key="1">
    <source>
        <dbReference type="SMART" id="SM00474"/>
    </source>
</evidence>
<dbReference type="SUPFAM" id="SSF53098">
    <property type="entry name" value="Ribonuclease H-like"/>
    <property type="match status" value="1"/>
</dbReference>
<reference evidence="2" key="1">
    <citation type="submission" date="2021-02" db="EMBL/GenBank/DDBJ databases">
        <authorList>
            <person name="Dougan E. K."/>
            <person name="Rhodes N."/>
            <person name="Thang M."/>
            <person name="Chan C."/>
        </authorList>
    </citation>
    <scope>NUCLEOTIDE SEQUENCE</scope>
</reference>
<proteinExistence type="predicted"/>
<gene>
    <name evidence="2" type="primary">Exd1</name>
    <name evidence="2" type="ORF">SPIL2461_LOCUS19761</name>
</gene>
<dbReference type="Pfam" id="PF01612">
    <property type="entry name" value="DNA_pol_A_exo1"/>
    <property type="match status" value="1"/>
</dbReference>
<name>A0A812WX77_SYMPI</name>
<organism evidence="2 3">
    <name type="scientific">Symbiodinium pilosum</name>
    <name type="common">Dinoflagellate</name>
    <dbReference type="NCBI Taxonomy" id="2952"/>
    <lineage>
        <taxon>Eukaryota</taxon>
        <taxon>Sar</taxon>
        <taxon>Alveolata</taxon>
        <taxon>Dinophyceae</taxon>
        <taxon>Suessiales</taxon>
        <taxon>Symbiodiniaceae</taxon>
        <taxon>Symbiodinium</taxon>
    </lineage>
</organism>
<dbReference type="Gene3D" id="3.30.420.10">
    <property type="entry name" value="Ribonuclease H-like superfamily/Ribonuclease H"/>
    <property type="match status" value="1"/>
</dbReference>
<comment type="caution">
    <text evidence="2">The sequence shown here is derived from an EMBL/GenBank/DDBJ whole genome shotgun (WGS) entry which is preliminary data.</text>
</comment>
<dbReference type="AlphaFoldDB" id="A0A812WX77"/>
<keyword evidence="3" id="KW-1185">Reference proteome</keyword>
<dbReference type="EMBL" id="CAJNIZ010044820">
    <property type="protein sequence ID" value="CAE7702209.1"/>
    <property type="molecule type" value="Genomic_DNA"/>
</dbReference>
<dbReference type="Proteomes" id="UP000649617">
    <property type="component" value="Unassembled WGS sequence"/>
</dbReference>
<evidence type="ECO:0000313" key="3">
    <source>
        <dbReference type="Proteomes" id="UP000649617"/>
    </source>
</evidence>